<evidence type="ECO:0000256" key="1">
    <source>
        <dbReference type="SAM" id="Phobius"/>
    </source>
</evidence>
<dbReference type="EMBL" id="AFNH02001102">
    <property type="protein sequence ID" value="EZG44367.1"/>
    <property type="molecule type" value="Genomic_DNA"/>
</dbReference>
<evidence type="ECO:0000313" key="2">
    <source>
        <dbReference type="EMBL" id="EZG44367.1"/>
    </source>
</evidence>
<feature type="transmembrane region" description="Helical" evidence="1">
    <location>
        <begin position="33"/>
        <end position="51"/>
    </location>
</feature>
<comment type="caution">
    <text evidence="2">The sequence shown here is derived from an EMBL/GenBank/DDBJ whole genome shotgun (WGS) entry which is preliminary data.</text>
</comment>
<dbReference type="GeneID" id="22915173"/>
<protein>
    <submittedName>
        <fullName evidence="2">Transmembrane protein</fullName>
    </submittedName>
</protein>
<dbReference type="RefSeq" id="XP_011132682.1">
    <property type="nucleotide sequence ID" value="XM_011134380.1"/>
</dbReference>
<dbReference type="AlphaFoldDB" id="A0A023AZQ3"/>
<sequence>MKRQVRRHALMRWFQKSINPECKCGPREWIIRLSSWALLALMWTLCFTYLLNKYEYKPPGSLTFQGITKCCCCYDWTEVETQPKERSNWYCQDCDSQIWEDSPQTWGEYCDTQPQ</sequence>
<dbReference type="Proteomes" id="UP000019763">
    <property type="component" value="Unassembled WGS sequence"/>
</dbReference>
<dbReference type="VEuPathDB" id="CryptoDB:GNI_148100"/>
<keyword evidence="1" id="KW-1133">Transmembrane helix</keyword>
<accession>A0A023AZQ3</accession>
<name>A0A023AZQ3_GRENI</name>
<keyword evidence="1 2" id="KW-0812">Transmembrane</keyword>
<gene>
    <name evidence="2" type="ORF">GNI_148100</name>
</gene>
<reference evidence="2" key="1">
    <citation type="submission" date="2013-12" db="EMBL/GenBank/DDBJ databases">
        <authorList>
            <person name="Omoto C.K."/>
            <person name="Sibley D."/>
            <person name="Venepally P."/>
            <person name="Hadjithomas M."/>
            <person name="Karamycheva S."/>
            <person name="Brunk B."/>
            <person name="Roos D."/>
            <person name="Caler E."/>
            <person name="Lorenzi H."/>
        </authorList>
    </citation>
    <scope>NUCLEOTIDE SEQUENCE</scope>
</reference>
<organism evidence="2 3">
    <name type="scientific">Gregarina niphandrodes</name>
    <name type="common">Septate eugregarine</name>
    <dbReference type="NCBI Taxonomy" id="110365"/>
    <lineage>
        <taxon>Eukaryota</taxon>
        <taxon>Sar</taxon>
        <taxon>Alveolata</taxon>
        <taxon>Apicomplexa</taxon>
        <taxon>Conoidasida</taxon>
        <taxon>Gregarinasina</taxon>
        <taxon>Eugregarinorida</taxon>
        <taxon>Gregarinidae</taxon>
        <taxon>Gregarina</taxon>
    </lineage>
</organism>
<evidence type="ECO:0000313" key="3">
    <source>
        <dbReference type="Proteomes" id="UP000019763"/>
    </source>
</evidence>
<proteinExistence type="predicted"/>
<keyword evidence="3" id="KW-1185">Reference proteome</keyword>
<keyword evidence="1" id="KW-0472">Membrane</keyword>